<feature type="region of interest" description="Disordered" evidence="1">
    <location>
        <begin position="63"/>
        <end position="122"/>
    </location>
</feature>
<evidence type="ECO:0000313" key="3">
    <source>
        <dbReference type="EMBL" id="KAF4378252.1"/>
    </source>
</evidence>
<dbReference type="Pfam" id="PF14223">
    <property type="entry name" value="Retrotran_gag_2"/>
    <property type="match status" value="1"/>
</dbReference>
<dbReference type="Proteomes" id="UP000525078">
    <property type="component" value="Unassembled WGS sequence"/>
</dbReference>
<evidence type="ECO:0000256" key="1">
    <source>
        <dbReference type="SAM" id="MobiDB-lite"/>
    </source>
</evidence>
<accession>A0A7J6FVU7</accession>
<dbReference type="Proteomes" id="UP000583929">
    <property type="component" value="Unassembled WGS sequence"/>
</dbReference>
<dbReference type="EMBL" id="JAATIQ010000166">
    <property type="protein sequence ID" value="KAF4374815.1"/>
    <property type="molecule type" value="Genomic_DNA"/>
</dbReference>
<comment type="caution">
    <text evidence="2">The sequence shown here is derived from an EMBL/GenBank/DDBJ whole genome shotgun (WGS) entry which is preliminary data.</text>
</comment>
<reference evidence="4 5" key="1">
    <citation type="journal article" date="2020" name="bioRxiv">
        <title>Sequence and annotation of 42 cannabis genomes reveals extensive copy number variation in cannabinoid synthesis and pathogen resistance genes.</title>
        <authorList>
            <person name="Mckernan K.J."/>
            <person name="Helbert Y."/>
            <person name="Kane L.T."/>
            <person name="Ebling H."/>
            <person name="Zhang L."/>
            <person name="Liu B."/>
            <person name="Eaton Z."/>
            <person name="Mclaughlin S."/>
            <person name="Kingan S."/>
            <person name="Baybayan P."/>
            <person name="Concepcion G."/>
            <person name="Jordan M."/>
            <person name="Riva A."/>
            <person name="Barbazuk W."/>
            <person name="Harkins T."/>
        </authorList>
    </citation>
    <scope>NUCLEOTIDE SEQUENCE [LARGE SCALE GENOMIC DNA]</scope>
    <source>
        <strain evidence="4 5">cv. Jamaican Lion 4</strain>
        <strain evidence="2">Father</strain>
        <strain evidence="3">Mother</strain>
        <tissue evidence="2">Leaf</tissue>
    </source>
</reference>
<name>A0A7J6FVU7_CANSA</name>
<proteinExistence type="predicted"/>
<evidence type="ECO:0000313" key="4">
    <source>
        <dbReference type="Proteomes" id="UP000525078"/>
    </source>
</evidence>
<dbReference type="AlphaFoldDB" id="A0A7J6FVU7"/>
<dbReference type="EMBL" id="JAATIP010000075">
    <property type="protein sequence ID" value="KAF4378252.1"/>
    <property type="molecule type" value="Genomic_DNA"/>
</dbReference>
<organism evidence="2 5">
    <name type="scientific">Cannabis sativa</name>
    <name type="common">Hemp</name>
    <name type="synonym">Marijuana</name>
    <dbReference type="NCBI Taxonomy" id="3483"/>
    <lineage>
        <taxon>Eukaryota</taxon>
        <taxon>Viridiplantae</taxon>
        <taxon>Streptophyta</taxon>
        <taxon>Embryophyta</taxon>
        <taxon>Tracheophyta</taxon>
        <taxon>Spermatophyta</taxon>
        <taxon>Magnoliopsida</taxon>
        <taxon>eudicotyledons</taxon>
        <taxon>Gunneridae</taxon>
        <taxon>Pentapetalae</taxon>
        <taxon>rosids</taxon>
        <taxon>fabids</taxon>
        <taxon>Rosales</taxon>
        <taxon>Cannabaceae</taxon>
        <taxon>Cannabis</taxon>
    </lineage>
</organism>
<sequence>MGETIKEEDQVVIVLNGLPNKFKEIRNVIMYSRDTLTLEDVMSTLRLKDAELNWQKAPKQESGFYEALMDRGRQHKRGDSRSKSRPRETRKVSPLYQTKKKKNKEEEDKGSDFNLVVDDNYS</sequence>
<feature type="compositionally biased region" description="Basic and acidic residues" evidence="1">
    <location>
        <begin position="68"/>
        <end position="91"/>
    </location>
</feature>
<gene>
    <name evidence="3" type="ORF">F8388_010691</name>
    <name evidence="2" type="ORF">G4B88_031018</name>
</gene>
<protein>
    <submittedName>
        <fullName evidence="2">Uncharacterized protein</fullName>
    </submittedName>
</protein>
<keyword evidence="5" id="KW-1185">Reference proteome</keyword>
<evidence type="ECO:0000313" key="5">
    <source>
        <dbReference type="Proteomes" id="UP000583929"/>
    </source>
</evidence>
<evidence type="ECO:0000313" key="2">
    <source>
        <dbReference type="EMBL" id="KAF4374815.1"/>
    </source>
</evidence>